<evidence type="ECO:0000313" key="1">
    <source>
        <dbReference type="EMBL" id="AES60381.1"/>
    </source>
</evidence>
<reference evidence="1 3" key="1">
    <citation type="journal article" date="2011" name="Nature">
        <title>The Medicago genome provides insight into the evolution of rhizobial symbioses.</title>
        <authorList>
            <person name="Young N.D."/>
            <person name="Debelle F."/>
            <person name="Oldroyd G.E."/>
            <person name="Geurts R."/>
            <person name="Cannon S.B."/>
            <person name="Udvardi M.K."/>
            <person name="Benedito V.A."/>
            <person name="Mayer K.F."/>
            <person name="Gouzy J."/>
            <person name="Schoof H."/>
            <person name="Van de Peer Y."/>
            <person name="Proost S."/>
            <person name="Cook D.R."/>
            <person name="Meyers B.C."/>
            <person name="Spannagl M."/>
            <person name="Cheung F."/>
            <person name="De Mita S."/>
            <person name="Krishnakumar V."/>
            <person name="Gundlach H."/>
            <person name="Zhou S."/>
            <person name="Mudge J."/>
            <person name="Bharti A.K."/>
            <person name="Murray J.D."/>
            <person name="Naoumkina M.A."/>
            <person name="Rosen B."/>
            <person name="Silverstein K.A."/>
            <person name="Tang H."/>
            <person name="Rombauts S."/>
            <person name="Zhao P.X."/>
            <person name="Zhou P."/>
            <person name="Barbe V."/>
            <person name="Bardou P."/>
            <person name="Bechner M."/>
            <person name="Bellec A."/>
            <person name="Berger A."/>
            <person name="Berges H."/>
            <person name="Bidwell S."/>
            <person name="Bisseling T."/>
            <person name="Choisne N."/>
            <person name="Couloux A."/>
            <person name="Denny R."/>
            <person name="Deshpande S."/>
            <person name="Dai X."/>
            <person name="Doyle J.J."/>
            <person name="Dudez A.M."/>
            <person name="Farmer A.D."/>
            <person name="Fouteau S."/>
            <person name="Franken C."/>
            <person name="Gibelin C."/>
            <person name="Gish J."/>
            <person name="Goldstein S."/>
            <person name="Gonzalez A.J."/>
            <person name="Green P.J."/>
            <person name="Hallab A."/>
            <person name="Hartog M."/>
            <person name="Hua A."/>
            <person name="Humphray S.J."/>
            <person name="Jeong D.H."/>
            <person name="Jing Y."/>
            <person name="Jocker A."/>
            <person name="Kenton S.M."/>
            <person name="Kim D.J."/>
            <person name="Klee K."/>
            <person name="Lai H."/>
            <person name="Lang C."/>
            <person name="Lin S."/>
            <person name="Macmil S.L."/>
            <person name="Magdelenat G."/>
            <person name="Matthews L."/>
            <person name="McCorrison J."/>
            <person name="Monaghan E.L."/>
            <person name="Mun J.H."/>
            <person name="Najar F.Z."/>
            <person name="Nicholson C."/>
            <person name="Noirot C."/>
            <person name="O'Bleness M."/>
            <person name="Paule C.R."/>
            <person name="Poulain J."/>
            <person name="Prion F."/>
            <person name="Qin B."/>
            <person name="Qu C."/>
            <person name="Retzel E.F."/>
            <person name="Riddle C."/>
            <person name="Sallet E."/>
            <person name="Samain S."/>
            <person name="Samson N."/>
            <person name="Sanders I."/>
            <person name="Saurat O."/>
            <person name="Scarpelli C."/>
            <person name="Schiex T."/>
            <person name="Segurens B."/>
            <person name="Severin A.J."/>
            <person name="Sherrier D.J."/>
            <person name="Shi R."/>
            <person name="Sims S."/>
            <person name="Singer S.R."/>
            <person name="Sinharoy S."/>
            <person name="Sterck L."/>
            <person name="Viollet A."/>
            <person name="Wang B.B."/>
            <person name="Wang K."/>
            <person name="Wang M."/>
            <person name="Wang X."/>
            <person name="Warfsmann J."/>
            <person name="Weissenbach J."/>
            <person name="White D.D."/>
            <person name="White J.D."/>
            <person name="Wiley G.B."/>
            <person name="Wincker P."/>
            <person name="Xing Y."/>
            <person name="Yang L."/>
            <person name="Yao Z."/>
            <person name="Ying F."/>
            <person name="Zhai J."/>
            <person name="Zhou L."/>
            <person name="Zuber A."/>
            <person name="Denarie J."/>
            <person name="Dixon R.A."/>
            <person name="May G.D."/>
            <person name="Schwartz D.C."/>
            <person name="Rogers J."/>
            <person name="Quetier F."/>
            <person name="Town C.D."/>
            <person name="Roe B.A."/>
        </authorList>
    </citation>
    <scope>NUCLEOTIDE SEQUENCE [LARGE SCALE GENOMIC DNA]</scope>
    <source>
        <strain evidence="1">A17</strain>
        <strain evidence="2 3">cv. Jemalong A17</strain>
    </source>
</reference>
<protein>
    <submittedName>
        <fullName evidence="1 2">Uncharacterized protein</fullName>
    </submittedName>
</protein>
<evidence type="ECO:0000313" key="2">
    <source>
        <dbReference type="EnsemblPlants" id="AES60381"/>
    </source>
</evidence>
<organism evidence="1 3">
    <name type="scientific">Medicago truncatula</name>
    <name type="common">Barrel medic</name>
    <name type="synonym">Medicago tribuloides</name>
    <dbReference type="NCBI Taxonomy" id="3880"/>
    <lineage>
        <taxon>Eukaryota</taxon>
        <taxon>Viridiplantae</taxon>
        <taxon>Streptophyta</taxon>
        <taxon>Embryophyta</taxon>
        <taxon>Tracheophyta</taxon>
        <taxon>Spermatophyta</taxon>
        <taxon>Magnoliopsida</taxon>
        <taxon>eudicotyledons</taxon>
        <taxon>Gunneridae</taxon>
        <taxon>Pentapetalae</taxon>
        <taxon>rosids</taxon>
        <taxon>fabids</taxon>
        <taxon>Fabales</taxon>
        <taxon>Fabaceae</taxon>
        <taxon>Papilionoideae</taxon>
        <taxon>50 kb inversion clade</taxon>
        <taxon>NPAAA clade</taxon>
        <taxon>Hologalegina</taxon>
        <taxon>IRL clade</taxon>
        <taxon>Trifolieae</taxon>
        <taxon>Medicago</taxon>
    </lineage>
</organism>
<dbReference type="Proteomes" id="UP000002051">
    <property type="component" value="Unassembled WGS sequence"/>
</dbReference>
<reference evidence="1 3" key="2">
    <citation type="journal article" date="2014" name="BMC Genomics">
        <title>An improved genome release (version Mt4.0) for the model legume Medicago truncatula.</title>
        <authorList>
            <person name="Tang H."/>
            <person name="Krishnakumar V."/>
            <person name="Bidwell S."/>
            <person name="Rosen B."/>
            <person name="Chan A."/>
            <person name="Zhou S."/>
            <person name="Gentzbittel L."/>
            <person name="Childs K.L."/>
            <person name="Yandell M."/>
            <person name="Gundlach H."/>
            <person name="Mayer K.F."/>
            <person name="Schwartz D.C."/>
            <person name="Town C.D."/>
        </authorList>
    </citation>
    <scope>GENOME REANNOTATION</scope>
    <source>
        <strain evidence="2 3">cv. Jemalong A17</strain>
    </source>
</reference>
<reference evidence="2" key="3">
    <citation type="submission" date="2015-04" db="UniProtKB">
        <authorList>
            <consortium name="EnsemblPlants"/>
        </authorList>
    </citation>
    <scope>IDENTIFICATION</scope>
    <source>
        <strain evidence="2">cv. Jemalong A17</strain>
    </source>
</reference>
<gene>
    <name evidence="1" type="ordered locus">MTR_1g044740</name>
</gene>
<proteinExistence type="predicted"/>
<evidence type="ECO:0000313" key="3">
    <source>
        <dbReference type="Proteomes" id="UP000002051"/>
    </source>
</evidence>
<sequence length="122" mass="14234">MNITIRIESFRLSQYKGTTLIPYAYSYTNFIIMIRERCVNIVFHPVTPEANENGRQCTRHDNQRLLAASRQTKSYQNERDFETVQPTILKAAWDVTHLISARFDPTSNLVGNNILIRLCMLR</sequence>
<keyword evidence="3" id="KW-1185">Reference proteome</keyword>
<accession>G7I634</accession>
<dbReference type="AlphaFoldDB" id="G7I634"/>
<dbReference type="PaxDb" id="3880-AES60381"/>
<name>G7I634_MEDTR</name>
<dbReference type="EMBL" id="CM001217">
    <property type="protein sequence ID" value="AES60381.1"/>
    <property type="molecule type" value="Genomic_DNA"/>
</dbReference>
<dbReference type="HOGENOM" id="CLU_2030127_0_0_1"/>
<dbReference type="EnsemblPlants" id="AES60381">
    <property type="protein sequence ID" value="AES60381"/>
    <property type="gene ID" value="MTR_1g044740"/>
</dbReference>